<dbReference type="Gene3D" id="3.40.47.40">
    <property type="entry name" value="Stage V sporulation protein AD"/>
    <property type="match status" value="1"/>
</dbReference>
<protein>
    <submittedName>
        <fullName evidence="1">Stage V sporulation protein AD</fullName>
    </submittedName>
</protein>
<keyword evidence="2" id="KW-1185">Reference proteome</keyword>
<name>A0A366DWP7_9BACI</name>
<organism evidence="1 2">
    <name type="scientific">Paraliobacillus ryukyuensis</name>
    <dbReference type="NCBI Taxonomy" id="200904"/>
    <lineage>
        <taxon>Bacteria</taxon>
        <taxon>Bacillati</taxon>
        <taxon>Bacillota</taxon>
        <taxon>Bacilli</taxon>
        <taxon>Bacillales</taxon>
        <taxon>Bacillaceae</taxon>
        <taxon>Paraliobacillus</taxon>
    </lineage>
</organism>
<dbReference type="PIRSF" id="PIRSF011570">
    <property type="entry name" value="SpoVAD"/>
    <property type="match status" value="1"/>
</dbReference>
<reference evidence="1 2" key="1">
    <citation type="submission" date="2018-06" db="EMBL/GenBank/DDBJ databases">
        <title>Genomic Encyclopedia of Type Strains, Phase IV (KMG-IV): sequencing the most valuable type-strain genomes for metagenomic binning, comparative biology and taxonomic classification.</title>
        <authorList>
            <person name="Goeker M."/>
        </authorList>
    </citation>
    <scope>NUCLEOTIDE SEQUENCE [LARGE SCALE GENOMIC DNA]</scope>
    <source>
        <strain evidence="1 2">DSM 15140</strain>
    </source>
</reference>
<dbReference type="InterPro" id="IPR038369">
    <property type="entry name" value="SpoVAD_sf"/>
</dbReference>
<dbReference type="NCBIfam" id="NF009069">
    <property type="entry name" value="PRK12404.1"/>
    <property type="match status" value="1"/>
</dbReference>
<dbReference type="Proteomes" id="UP000252254">
    <property type="component" value="Unassembled WGS sequence"/>
</dbReference>
<dbReference type="SUPFAM" id="SSF53901">
    <property type="entry name" value="Thiolase-like"/>
    <property type="match status" value="1"/>
</dbReference>
<evidence type="ECO:0000313" key="1">
    <source>
        <dbReference type="EMBL" id="RBO94531.1"/>
    </source>
</evidence>
<dbReference type="InterPro" id="IPR010894">
    <property type="entry name" value="SpoVAD"/>
</dbReference>
<sequence length="337" mass="35963">MLVGSQTWEFKRPPTILSTGTVGGPFEAKGQLTAYFDQLYDDIRCGQKTFEQANQIMLETACNLAINKSDIPKEQVQFLIAGDLTNQMTPTNFAASTLQIPFIGTFNACATSMESLALAANLIDSGAASSILTGASSHNAAAERQFRYPTEYGAQKPDSAQWTVTGAGVGLISNTGNGPKITSATLGKVIDMNMTDPFNMGGAMAPAAMDTITIHLKDRGIDASYYDAIITGDLAKVGRSILLDLAKEQNITLREDTLLDCGLMIYKDDQKVFAGGSGAGCSAVVTYGYVINQLKQKKWNRLLIVATGALLSPLSVQQKQSIPCIAHAVSIENEVKS</sequence>
<dbReference type="AlphaFoldDB" id="A0A366DWP7"/>
<proteinExistence type="predicted"/>
<dbReference type="OrthoDB" id="9770068at2"/>
<dbReference type="NCBIfam" id="TIGR02845">
    <property type="entry name" value="spore_V_AD"/>
    <property type="match status" value="1"/>
</dbReference>
<comment type="caution">
    <text evidence="1">The sequence shown here is derived from an EMBL/GenBank/DDBJ whole genome shotgun (WGS) entry which is preliminary data.</text>
</comment>
<dbReference type="EMBL" id="QNRI01000010">
    <property type="protein sequence ID" value="RBO94531.1"/>
    <property type="molecule type" value="Genomic_DNA"/>
</dbReference>
<dbReference type="Pfam" id="PF07451">
    <property type="entry name" value="SpoVAD"/>
    <property type="match status" value="1"/>
</dbReference>
<dbReference type="RefSeq" id="WP_113869720.1">
    <property type="nucleotide sequence ID" value="NZ_BAABQN010000009.1"/>
</dbReference>
<dbReference type="GO" id="GO:0016746">
    <property type="term" value="F:acyltransferase activity"/>
    <property type="evidence" value="ECO:0007669"/>
    <property type="project" value="InterPro"/>
</dbReference>
<evidence type="ECO:0000313" key="2">
    <source>
        <dbReference type="Proteomes" id="UP000252254"/>
    </source>
</evidence>
<gene>
    <name evidence="1" type="ORF">DES48_11016</name>
</gene>
<dbReference type="NCBIfam" id="NF006160">
    <property type="entry name" value="PRK08304.1"/>
    <property type="match status" value="1"/>
</dbReference>
<accession>A0A366DWP7</accession>
<dbReference type="InterPro" id="IPR016039">
    <property type="entry name" value="Thiolase-like"/>
</dbReference>
<dbReference type="STRING" id="200904.GCA_900168775_01404"/>